<feature type="compositionally biased region" description="Basic and acidic residues" evidence="2">
    <location>
        <begin position="272"/>
        <end position="288"/>
    </location>
</feature>
<evidence type="ECO:0000256" key="2">
    <source>
        <dbReference type="SAM" id="MobiDB-lite"/>
    </source>
</evidence>
<dbReference type="STRING" id="114155.A0A4Q9Q7R5"/>
<feature type="compositionally biased region" description="Basic and acidic residues" evidence="2">
    <location>
        <begin position="133"/>
        <end position="144"/>
    </location>
</feature>
<feature type="compositionally biased region" description="Polar residues" evidence="2">
    <location>
        <begin position="769"/>
        <end position="779"/>
    </location>
</feature>
<feature type="region of interest" description="Disordered" evidence="2">
    <location>
        <begin position="493"/>
        <end position="1064"/>
    </location>
</feature>
<feature type="region of interest" description="Disordered" evidence="2">
    <location>
        <begin position="252"/>
        <end position="452"/>
    </location>
</feature>
<feature type="compositionally biased region" description="Low complexity" evidence="2">
    <location>
        <begin position="804"/>
        <end position="841"/>
    </location>
</feature>
<sequence length="1456" mass="154002">MFSVFQSKRGTVAKAQKKFSTIASGIRQRPQSPPSPASFVSPEIVEILEKDPFSASYPEHRGPSTSIDRSLASPQIQLEFDPTESFTDWLSPTIAPPPENRTPPRRNVSLPSGVRPLPEPSSSSRGRSSPEAAIKEEPGPREPNRLFVDTSMHYSQGPEDTNEPSALPSTRKPTPSPIKIPNNLTSAKIRVQRSSTEEAVDINSDDVPPPLPSKSSRPHTPPSAITDDMSSAISGTSLARALVVNSFILSSEPRASKYKSGGGQQDSATLPRGEHPLNDSPYLHERRGSGGSLGTPRSSSVPSVPRLPSGMDNRRNSVSLILENGDKELFDPLPQLRRPKSTGRLRRERTLSMPPISPISEASSAPSLPTSPVIVGQLTSNASNRSLPQRSLDGNASSSSLSTGDGTAGHARTATEPASTGRTGTGNSASRSKGAALAPNGAMPGTMRSSGAFAMNNGRLAISRTVSETGVSRAGQPTRPSVLLPIGERPASVLVPASPQPSLLSNATAAGANPTPTSARFAAAPNNSSSNSVSNANSSSDTPVDSPDLLDNFPLQIAPQRPAGPPPPLPLGRRSEESNGSSAAPTPMHSSSGESMLSTALTDRQTFPETPNAFSPLWSASFQSPPAASPNQNQNQSSRASLDRTPARGVGASRAPGVLDILRMGRGAAPASRMSGSVFAKPGSARSSRGVPPTPPLTGESGGASQPGSPMGSAQSQSQSQKEQQQQPSSPALKRLTAIEEQVASRSVSTYSTVPEPPTSGAQFEEMFSMQQAKAQQSAPPLPLQTRARSGSNAAGRPRKGSVSQTQAQAQNQAQATNPTTTAPSTITTSSAAEQAKAAEASSHRRMRSVANPDEPLASPPPSYVPTFDAAPPTPLLYSRANTADSSVPSRRSSLQSSGHLQAASSSQSSIPQKRSLSPFPSPPNSSAPSSPSPGRSRIDAHASSISVENPPPPYVEETRGATPPIPVPQLPATLCVPPPPLIGPAPPARTSTPDLHPPPGTPRSAYGTPEGTPNKRYTRTRPPLPQGPRKPSYPSSAAARMRAGSVSSLHHGGPSGSSSNPRIASMMSHAAPRFQPSRVQFRGLTMEAAQWTLTSQQLQHIVSTAIRQSADASAIRILPEDTLERGLPEEIERLEALAAELKLKYKLSVRKRNTLLANVSRIAESTESAESAAAVGRTMDELGDVTEGLDQTAEDLYTVTDQLAQLEHLRDVHQRSALAMALRKLNTSFLKQVSEVQRLREQVATLEAERDEAWREAQEVAQEFDDFTDRIMSDTIPTPGGANGKDKDKESLTPSRRSSRVMVARKNSQRASKAGLRSMNRRSQRSSTSSNHRYSGAASPGVWSVQGGGEDIPPVPPIPLRRSIYFPSGDLPTRSSMADSPSSDVRAMIQAQKELCEMLGISMDDIKVGHGPSRRQSMSAIPAPRSPASAAPTRRNSEIVTPNYQKSFKMMSQEI</sequence>
<organism evidence="3 4">
    <name type="scientific">Dichomitus squalens</name>
    <dbReference type="NCBI Taxonomy" id="114155"/>
    <lineage>
        <taxon>Eukaryota</taxon>
        <taxon>Fungi</taxon>
        <taxon>Dikarya</taxon>
        <taxon>Basidiomycota</taxon>
        <taxon>Agaricomycotina</taxon>
        <taxon>Agaricomycetes</taxon>
        <taxon>Polyporales</taxon>
        <taxon>Polyporaceae</taxon>
        <taxon>Dichomitus</taxon>
    </lineage>
</organism>
<name>A0A4Q9Q7R5_9APHY</name>
<feature type="compositionally biased region" description="Polar residues" evidence="2">
    <location>
        <begin position="416"/>
        <end position="431"/>
    </location>
</feature>
<evidence type="ECO:0000256" key="1">
    <source>
        <dbReference type="SAM" id="Coils"/>
    </source>
</evidence>
<evidence type="ECO:0000313" key="4">
    <source>
        <dbReference type="Proteomes" id="UP000292082"/>
    </source>
</evidence>
<feature type="compositionally biased region" description="Low complexity" evidence="2">
    <location>
        <begin position="1326"/>
        <end position="1336"/>
    </location>
</feature>
<feature type="compositionally biased region" description="Low complexity" evidence="2">
    <location>
        <begin position="1045"/>
        <end position="1060"/>
    </location>
</feature>
<feature type="compositionally biased region" description="Low complexity" evidence="2">
    <location>
        <begin position="391"/>
        <end position="409"/>
    </location>
</feature>
<feature type="coiled-coil region" evidence="1">
    <location>
        <begin position="1230"/>
        <end position="1257"/>
    </location>
</feature>
<dbReference type="EMBL" id="ML145089">
    <property type="protein sequence ID" value="TBU63552.1"/>
    <property type="molecule type" value="Genomic_DNA"/>
</dbReference>
<keyword evidence="1" id="KW-0175">Coiled coil</keyword>
<feature type="compositionally biased region" description="Low complexity" evidence="2">
    <location>
        <begin position="619"/>
        <end position="630"/>
    </location>
</feature>
<feature type="compositionally biased region" description="Low complexity" evidence="2">
    <location>
        <begin position="706"/>
        <end position="731"/>
    </location>
</feature>
<protein>
    <submittedName>
        <fullName evidence="3">Uncharacterized protein</fullName>
    </submittedName>
</protein>
<feature type="compositionally biased region" description="Low complexity" evidence="2">
    <location>
        <begin position="296"/>
        <end position="309"/>
    </location>
</feature>
<accession>A0A4Q9Q7R5</accession>
<dbReference type="Proteomes" id="UP000292082">
    <property type="component" value="Unassembled WGS sequence"/>
</dbReference>
<feature type="compositionally biased region" description="Basic and acidic residues" evidence="2">
    <location>
        <begin position="51"/>
        <end position="62"/>
    </location>
</feature>
<feature type="region of interest" description="Disordered" evidence="2">
    <location>
        <begin position="1411"/>
        <end position="1456"/>
    </location>
</feature>
<feature type="region of interest" description="Disordered" evidence="2">
    <location>
        <begin position="51"/>
        <end position="231"/>
    </location>
</feature>
<feature type="compositionally biased region" description="Low complexity" evidence="2">
    <location>
        <begin position="505"/>
        <end position="540"/>
    </location>
</feature>
<feature type="region of interest" description="Disordered" evidence="2">
    <location>
        <begin position="1266"/>
        <end position="1351"/>
    </location>
</feature>
<feature type="compositionally biased region" description="Polar residues" evidence="2">
    <location>
        <begin position="377"/>
        <end position="389"/>
    </location>
</feature>
<feature type="compositionally biased region" description="Polar residues" evidence="2">
    <location>
        <begin position="578"/>
        <end position="613"/>
    </location>
</feature>
<feature type="compositionally biased region" description="Polar residues" evidence="2">
    <location>
        <begin position="631"/>
        <end position="640"/>
    </location>
</feature>
<feature type="compositionally biased region" description="Low complexity" evidence="2">
    <location>
        <begin position="886"/>
        <end position="919"/>
    </location>
</feature>
<feature type="compositionally biased region" description="Pro residues" evidence="2">
    <location>
        <begin position="977"/>
        <end position="988"/>
    </location>
</feature>
<evidence type="ECO:0000313" key="3">
    <source>
        <dbReference type="EMBL" id="TBU63552.1"/>
    </source>
</evidence>
<feature type="compositionally biased region" description="Basic residues" evidence="2">
    <location>
        <begin position="337"/>
        <end position="347"/>
    </location>
</feature>
<reference evidence="3 4" key="1">
    <citation type="submission" date="2019-01" db="EMBL/GenBank/DDBJ databases">
        <title>Draft genome sequences of three monokaryotic isolates of the white-rot basidiomycete fungus Dichomitus squalens.</title>
        <authorList>
            <consortium name="DOE Joint Genome Institute"/>
            <person name="Lopez S.C."/>
            <person name="Andreopoulos B."/>
            <person name="Pangilinan J."/>
            <person name="Lipzen A."/>
            <person name="Riley R."/>
            <person name="Ahrendt S."/>
            <person name="Ng V."/>
            <person name="Barry K."/>
            <person name="Daum C."/>
            <person name="Grigoriev I.V."/>
            <person name="Hilden K.S."/>
            <person name="Makela M.R."/>
            <person name="de Vries R.P."/>
        </authorList>
    </citation>
    <scope>NUCLEOTIDE SEQUENCE [LARGE SCALE GENOMIC DNA]</scope>
    <source>
        <strain evidence="3 4">CBS 464.89</strain>
    </source>
</reference>
<proteinExistence type="predicted"/>
<feature type="compositionally biased region" description="Low complexity" evidence="2">
    <location>
        <begin position="1418"/>
        <end position="1433"/>
    </location>
</feature>
<feature type="compositionally biased region" description="Polar residues" evidence="2">
    <location>
        <begin position="63"/>
        <end position="76"/>
    </location>
</feature>
<feature type="compositionally biased region" description="Low complexity" evidence="2">
    <location>
        <begin position="358"/>
        <end position="368"/>
    </location>
</feature>
<feature type="compositionally biased region" description="Low complexity" evidence="2">
    <location>
        <begin position="927"/>
        <end position="936"/>
    </location>
</feature>
<gene>
    <name evidence="3" type="ORF">BD310DRAFT_585150</name>
</gene>
<feature type="compositionally biased region" description="Low complexity" evidence="2">
    <location>
        <begin position="120"/>
        <end position="130"/>
    </location>
</feature>
<feature type="compositionally biased region" description="Polar residues" evidence="2">
    <location>
        <begin position="744"/>
        <end position="753"/>
    </location>
</feature>
<feature type="compositionally biased region" description="Polar residues" evidence="2">
    <location>
        <begin position="163"/>
        <end position="173"/>
    </location>
</feature>
<keyword evidence="4" id="KW-1185">Reference proteome</keyword>